<dbReference type="AlphaFoldDB" id="A0A1G9SA02"/>
<evidence type="ECO:0000256" key="1">
    <source>
        <dbReference type="SAM" id="SignalP"/>
    </source>
</evidence>
<feature type="signal peptide" evidence="1">
    <location>
        <begin position="1"/>
        <end position="26"/>
    </location>
</feature>
<name>A0A1G9SA02_ALLAB</name>
<accession>A0A1G9SA02</accession>
<keyword evidence="3" id="KW-1185">Reference proteome</keyword>
<evidence type="ECO:0000313" key="2">
    <source>
        <dbReference type="EMBL" id="SDM32160.1"/>
    </source>
</evidence>
<proteinExistence type="predicted"/>
<sequence>MVSQHNGGVRSVLVAGLAVVAMVGTAATGLAAPPGGTDWGTVVPSQDGLQANGWGARAENFGGVLDERLFESADPTMPNAPQAQGSGGVLTLAPGGKKLGKASALLTRSMRNSVPQSLGGKEKVPAAGVAYSDAGAASGDLEIALPKAANGTARPPLLVHLDVSRSTAVSRPGQPVRLDGGQARGHVTYAGTRIDVPASWPANHRVRVPQDPSLPAVAMIVFNEQVTTDLKGRPTLGSDGRYLCDPKATSGYTNAVHITILGGDRPAEATINHAAVIRDPAKTDKLAPKLPPLPDFVRKILNRSEPGHCA</sequence>
<protein>
    <recommendedName>
        <fullName evidence="4">Secreted protein</fullName>
    </recommendedName>
</protein>
<dbReference type="EMBL" id="LT629701">
    <property type="protein sequence ID" value="SDM32160.1"/>
    <property type="molecule type" value="Genomic_DNA"/>
</dbReference>
<dbReference type="Proteomes" id="UP000183376">
    <property type="component" value="Chromosome I"/>
</dbReference>
<organism evidence="2 3">
    <name type="scientific">Allokutzneria albata</name>
    <name type="common">Kibdelosporangium albatum</name>
    <dbReference type="NCBI Taxonomy" id="211114"/>
    <lineage>
        <taxon>Bacteria</taxon>
        <taxon>Bacillati</taxon>
        <taxon>Actinomycetota</taxon>
        <taxon>Actinomycetes</taxon>
        <taxon>Pseudonocardiales</taxon>
        <taxon>Pseudonocardiaceae</taxon>
        <taxon>Allokutzneria</taxon>
    </lineage>
</organism>
<dbReference type="eggNOG" id="ENOG503216G">
    <property type="taxonomic scope" value="Bacteria"/>
</dbReference>
<evidence type="ECO:0008006" key="4">
    <source>
        <dbReference type="Google" id="ProtNLM"/>
    </source>
</evidence>
<reference evidence="2 3" key="1">
    <citation type="submission" date="2016-10" db="EMBL/GenBank/DDBJ databases">
        <authorList>
            <person name="de Groot N.N."/>
        </authorList>
    </citation>
    <scope>NUCLEOTIDE SEQUENCE [LARGE SCALE GENOMIC DNA]</scope>
    <source>
        <strain evidence="2 3">DSM 44149</strain>
    </source>
</reference>
<keyword evidence="1" id="KW-0732">Signal</keyword>
<gene>
    <name evidence="2" type="ORF">SAMN04489726_0994</name>
</gene>
<feature type="chain" id="PRO_5038653850" description="Secreted protein" evidence="1">
    <location>
        <begin position="27"/>
        <end position="310"/>
    </location>
</feature>
<evidence type="ECO:0000313" key="3">
    <source>
        <dbReference type="Proteomes" id="UP000183376"/>
    </source>
</evidence>